<dbReference type="GO" id="GO:0009055">
    <property type="term" value="F:electron transfer activity"/>
    <property type="evidence" value="ECO:0007669"/>
    <property type="project" value="InterPro"/>
</dbReference>
<dbReference type="EMBL" id="OMOQ01000001">
    <property type="protein sequence ID" value="SPH17168.1"/>
    <property type="molecule type" value="Genomic_DNA"/>
</dbReference>
<dbReference type="GO" id="GO:0022904">
    <property type="term" value="P:respiratory electron transport chain"/>
    <property type="evidence" value="ECO:0007669"/>
    <property type="project" value="InterPro"/>
</dbReference>
<evidence type="ECO:0000256" key="10">
    <source>
        <dbReference type="ARBA" id="ARBA00023004"/>
    </source>
</evidence>
<feature type="transmembrane region" description="Helical" evidence="13">
    <location>
        <begin position="93"/>
        <end position="111"/>
    </location>
</feature>
<sequence length="178" mass="19358">MSQGTHGFGRTTRALHWVMAVGIFGTFALGAYVARMEVGLSNLWLFGLHKTIGISLLALALLRLVWHRIAPPPGPLPGPPEWQMTLARVTHRAMYVFMLAVPVSGYAYASATGLDVLIFGRVTLPPIAPVSEAWEDALLLLHRTLTWTFLALVGLHVAGALKRALGARDGTLRRMLKG</sequence>
<evidence type="ECO:0000313" key="15">
    <source>
        <dbReference type="EMBL" id="SPH17168.1"/>
    </source>
</evidence>
<evidence type="ECO:0000259" key="14">
    <source>
        <dbReference type="Pfam" id="PF01292"/>
    </source>
</evidence>
<evidence type="ECO:0000256" key="5">
    <source>
        <dbReference type="ARBA" id="ARBA00022617"/>
    </source>
</evidence>
<dbReference type="AlphaFoldDB" id="A0A2R8B3I4"/>
<dbReference type="OrthoDB" id="1247465at2"/>
<dbReference type="InterPro" id="IPR052168">
    <property type="entry name" value="Cytochrome_b561_oxidase"/>
</dbReference>
<reference evidence="15 16" key="1">
    <citation type="submission" date="2018-03" db="EMBL/GenBank/DDBJ databases">
        <authorList>
            <person name="Keele B.F."/>
        </authorList>
    </citation>
    <scope>NUCLEOTIDE SEQUENCE [LARGE SCALE GENOMIC DNA]</scope>
    <source>
        <strain evidence="15 16">CECT 8626</strain>
    </source>
</reference>
<name>A0A2R8B3I4_9RHOB</name>
<keyword evidence="7" id="KW-0479">Metal-binding</keyword>
<dbReference type="InterPro" id="IPR016174">
    <property type="entry name" value="Di-haem_cyt_TM"/>
</dbReference>
<feature type="transmembrane region" description="Helical" evidence="13">
    <location>
        <begin position="145"/>
        <end position="165"/>
    </location>
</feature>
<dbReference type="GO" id="GO:0020037">
    <property type="term" value="F:heme binding"/>
    <property type="evidence" value="ECO:0007669"/>
    <property type="project" value="TreeGrafter"/>
</dbReference>
<feature type="domain" description="Cytochrome b561 bacterial/Ni-hydrogenase" evidence="14">
    <location>
        <begin position="8"/>
        <end position="178"/>
    </location>
</feature>
<keyword evidence="10" id="KW-0408">Iron</keyword>
<evidence type="ECO:0000256" key="2">
    <source>
        <dbReference type="ARBA" id="ARBA00004651"/>
    </source>
</evidence>
<evidence type="ECO:0000256" key="12">
    <source>
        <dbReference type="ARBA" id="ARBA00037975"/>
    </source>
</evidence>
<keyword evidence="5" id="KW-0349">Heme</keyword>
<protein>
    <submittedName>
        <fullName evidence="15">Cytochrome b561</fullName>
    </submittedName>
</protein>
<keyword evidence="11 13" id="KW-0472">Membrane</keyword>
<feature type="transmembrane region" description="Helical" evidence="13">
    <location>
        <begin position="14"/>
        <end position="34"/>
    </location>
</feature>
<accession>A0A2R8B3I4</accession>
<evidence type="ECO:0000256" key="3">
    <source>
        <dbReference type="ARBA" id="ARBA00022448"/>
    </source>
</evidence>
<keyword evidence="8" id="KW-0249">Electron transport</keyword>
<dbReference type="GO" id="GO:0005886">
    <property type="term" value="C:plasma membrane"/>
    <property type="evidence" value="ECO:0007669"/>
    <property type="project" value="UniProtKB-SubCell"/>
</dbReference>
<proteinExistence type="inferred from homology"/>
<evidence type="ECO:0000256" key="9">
    <source>
        <dbReference type="ARBA" id="ARBA00022989"/>
    </source>
</evidence>
<evidence type="ECO:0000256" key="11">
    <source>
        <dbReference type="ARBA" id="ARBA00023136"/>
    </source>
</evidence>
<dbReference type="InterPro" id="IPR011577">
    <property type="entry name" value="Cyt_b561_bac/Ni-Hgenase"/>
</dbReference>
<keyword evidence="4" id="KW-1003">Cell membrane</keyword>
<keyword evidence="6 13" id="KW-0812">Transmembrane</keyword>
<comment type="cofactor">
    <cofactor evidence="1">
        <name>heme b</name>
        <dbReference type="ChEBI" id="CHEBI:60344"/>
    </cofactor>
</comment>
<dbReference type="PANTHER" id="PTHR30529">
    <property type="entry name" value="CYTOCHROME B561"/>
    <property type="match status" value="1"/>
</dbReference>
<evidence type="ECO:0000256" key="6">
    <source>
        <dbReference type="ARBA" id="ARBA00022692"/>
    </source>
</evidence>
<dbReference type="Proteomes" id="UP000244924">
    <property type="component" value="Unassembled WGS sequence"/>
</dbReference>
<dbReference type="GO" id="GO:0046872">
    <property type="term" value="F:metal ion binding"/>
    <property type="evidence" value="ECO:0007669"/>
    <property type="project" value="UniProtKB-KW"/>
</dbReference>
<dbReference type="RefSeq" id="WP_108851640.1">
    <property type="nucleotide sequence ID" value="NZ_OMOQ01000001.1"/>
</dbReference>
<keyword evidence="9 13" id="KW-1133">Transmembrane helix</keyword>
<evidence type="ECO:0000256" key="4">
    <source>
        <dbReference type="ARBA" id="ARBA00022475"/>
    </source>
</evidence>
<evidence type="ECO:0000313" key="16">
    <source>
        <dbReference type="Proteomes" id="UP000244924"/>
    </source>
</evidence>
<organism evidence="15 16">
    <name type="scientific">Albidovulum aquaemixtae</name>
    <dbReference type="NCBI Taxonomy" id="1542388"/>
    <lineage>
        <taxon>Bacteria</taxon>
        <taxon>Pseudomonadati</taxon>
        <taxon>Pseudomonadota</taxon>
        <taxon>Alphaproteobacteria</taxon>
        <taxon>Rhodobacterales</taxon>
        <taxon>Paracoccaceae</taxon>
        <taxon>Albidovulum</taxon>
    </lineage>
</organism>
<dbReference type="SUPFAM" id="SSF81342">
    <property type="entry name" value="Transmembrane di-heme cytochromes"/>
    <property type="match status" value="1"/>
</dbReference>
<evidence type="ECO:0000256" key="7">
    <source>
        <dbReference type="ARBA" id="ARBA00022723"/>
    </source>
</evidence>
<feature type="transmembrane region" description="Helical" evidence="13">
    <location>
        <begin position="46"/>
        <end position="66"/>
    </location>
</feature>
<keyword evidence="16" id="KW-1185">Reference proteome</keyword>
<comment type="subcellular location">
    <subcellularLocation>
        <location evidence="2">Cell membrane</location>
        <topology evidence="2">Multi-pass membrane protein</topology>
    </subcellularLocation>
</comment>
<evidence type="ECO:0000256" key="1">
    <source>
        <dbReference type="ARBA" id="ARBA00001970"/>
    </source>
</evidence>
<dbReference type="Pfam" id="PF01292">
    <property type="entry name" value="Ni_hydr_CYTB"/>
    <property type="match status" value="1"/>
</dbReference>
<evidence type="ECO:0000256" key="8">
    <source>
        <dbReference type="ARBA" id="ARBA00022982"/>
    </source>
</evidence>
<evidence type="ECO:0000256" key="13">
    <source>
        <dbReference type="SAM" id="Phobius"/>
    </source>
</evidence>
<comment type="similarity">
    <text evidence="12">Belongs to the cytochrome b561 family.</text>
</comment>
<dbReference type="PANTHER" id="PTHR30529:SF1">
    <property type="entry name" value="CYTOCHROME B561 HOMOLOG 2"/>
    <property type="match status" value="1"/>
</dbReference>
<keyword evidence="3" id="KW-0813">Transport</keyword>
<gene>
    <name evidence="15" type="primary">yceJ_1</name>
    <name evidence="15" type="ORF">DEA8626_00684</name>
</gene>